<dbReference type="AlphaFoldDB" id="A0A3E5A5A5"/>
<dbReference type="Pfam" id="PF04860">
    <property type="entry name" value="Phage_portal"/>
    <property type="match status" value="1"/>
</dbReference>
<protein>
    <submittedName>
        <fullName evidence="2">Phage portal protein</fullName>
    </submittedName>
</protein>
<evidence type="ECO:0000313" key="3">
    <source>
        <dbReference type="Proteomes" id="UP000261222"/>
    </source>
</evidence>
<evidence type="ECO:0000256" key="1">
    <source>
        <dbReference type="SAM" id="MobiDB-lite"/>
    </source>
</evidence>
<dbReference type="InterPro" id="IPR006427">
    <property type="entry name" value="Portal_HK97"/>
</dbReference>
<feature type="region of interest" description="Disordered" evidence="1">
    <location>
        <begin position="1"/>
        <end position="23"/>
    </location>
</feature>
<dbReference type="NCBIfam" id="TIGR01537">
    <property type="entry name" value="portal_HK97"/>
    <property type="match status" value="1"/>
</dbReference>
<name>A0A3E5A5A5_9FIRM</name>
<sequence length="431" mass="48650">MSKKKKQKKKIENSRPKNSVSLPVAGSSIDKLRDWLGADRDYVSDDMLSEITYYTCLKTDSEMMGKMPLKFYQKTKEGTVQSINDNIRLLDLRPNEYQTAAALKAWWEMQVNRFGNAFIWKDQEFKPNAKYGGKYVVKGFYPMHASNVTAIIDDRGLFGTNGGLYFQYTNPYTGEIVILKNDEVLHFTGPLSDDGVLGLSVEQVLRRKFAGARAADAYEAELFEHGLTARMVLQYTGNYDEHRVEEIQRKYGDKLTGAQAAGKVIGIPSGLTLTPLNMNMVDEDFVNIRKYDSLSIAACLNVKPSQLNIYSDSKYASSESEALAFLEGFSFKLRMYEDEINAKLLTPQEYKKGCFYKFNEQAVLRVDSKTKSEVIGNYVRDGVYKVNEAREILDLPHAEGGDRIYINGSYVPLTEAGVAYKNKNTDGGKNE</sequence>
<dbReference type="InterPro" id="IPR006944">
    <property type="entry name" value="Phage/GTA_portal"/>
</dbReference>
<dbReference type="RefSeq" id="WP_117739355.1">
    <property type="nucleotide sequence ID" value="NZ_QSUB01000005.1"/>
</dbReference>
<dbReference type="EMBL" id="QSUB01000005">
    <property type="protein sequence ID" value="RGN03788.1"/>
    <property type="molecule type" value="Genomic_DNA"/>
</dbReference>
<comment type="caution">
    <text evidence="2">The sequence shown here is derived from an EMBL/GenBank/DDBJ whole genome shotgun (WGS) entry which is preliminary data.</text>
</comment>
<evidence type="ECO:0000313" key="2">
    <source>
        <dbReference type="EMBL" id="RGN03788.1"/>
    </source>
</evidence>
<organism evidence="2 3">
    <name type="scientific">Blautia obeum</name>
    <dbReference type="NCBI Taxonomy" id="40520"/>
    <lineage>
        <taxon>Bacteria</taxon>
        <taxon>Bacillati</taxon>
        <taxon>Bacillota</taxon>
        <taxon>Clostridia</taxon>
        <taxon>Lachnospirales</taxon>
        <taxon>Lachnospiraceae</taxon>
        <taxon>Blautia</taxon>
    </lineage>
</organism>
<dbReference type="Proteomes" id="UP000261222">
    <property type="component" value="Unassembled WGS sequence"/>
</dbReference>
<reference evidence="2 3" key="1">
    <citation type="submission" date="2018-08" db="EMBL/GenBank/DDBJ databases">
        <title>A genome reference for cultivated species of the human gut microbiota.</title>
        <authorList>
            <person name="Zou Y."/>
            <person name="Xue W."/>
            <person name="Luo G."/>
        </authorList>
    </citation>
    <scope>NUCLEOTIDE SEQUENCE [LARGE SCALE GENOMIC DNA]</scope>
    <source>
        <strain evidence="2 3">OM06-11AA</strain>
    </source>
</reference>
<gene>
    <name evidence="2" type="ORF">DXB81_11610</name>
</gene>
<proteinExistence type="predicted"/>
<accession>A0A3E5A5A5</accession>